<dbReference type="SMART" id="SM00560">
    <property type="entry name" value="LamGL"/>
    <property type="match status" value="2"/>
</dbReference>
<evidence type="ECO:0000313" key="5">
    <source>
        <dbReference type="Proteomes" id="UP000228700"/>
    </source>
</evidence>
<dbReference type="InterPro" id="IPR013320">
    <property type="entry name" value="ConA-like_dom_sf"/>
</dbReference>
<dbReference type="Gene3D" id="2.60.120.200">
    <property type="match status" value="3"/>
</dbReference>
<organism evidence="4 5">
    <name type="scientific">Candidatus Taylorbacteria bacterium CG10_big_fil_rev_8_21_14_0_10_41_48</name>
    <dbReference type="NCBI Taxonomy" id="1975024"/>
    <lineage>
        <taxon>Bacteria</taxon>
        <taxon>Candidatus Tayloriibacteriota</taxon>
    </lineage>
</organism>
<sequence>MNELKVTSRKSQVEKRIVSVVFLLLAFSFVLLTYSPLKVDAATTIRTATSSTSLVGWWTFDDASGTKATDFSGNNNAGTLYCSGGGCTVPTFIPGKRGTGLDFYSNGTLYGAISLPSSVSTASNNQITVSVWYYNKGGGGDPRIVNRNWCGAGSWLMHRTLGFGVTTASGCAGQRFASFGSMNVGQWYLLTGVFDGSNVYAYRDGILINTTSAAGVDISSNAAGLSVMTNNNGYLDDMRIYNRSLSTSEVSALYRSGQITRKVTNKNSLVGYWSLDDAGGTKATDFSGNGYTGTLTSSPVWTSGKKGGALRFDSTNYVSLPDLRSASYVGGQNGVMVFSAWIKPTSWTPGTYREFANGFPGFLYLGINPSQKLQLMVRNVTDSVNYWPISNSTIPLNQWTHIVFILRGGVGYQFYINGVLDKDVSEPKLGVVNMGSDQTAIGKSYNSDQAVWFIGSVDDVRLYSTLLSADEIKTIYQQNQTLINAPQDNRYTDGLVGYWTFNGKDTETTIADVSGNGFDGYLVGTNNSTSTRKVIGKVGQAFNFGGQTTGGIRIGNDPALNPSRFTISTWVNLNKTNYSYNNMFSSTRDCCSPYNGIQFNFLNTTLIGRITNVSSANQISISTNITTGEWRHVAFSYDGSYSRLYLDGDLIKTQANTLDPGTPATYNAVIGSMGHSNGTYYTLNGSLDEMRLYDHALSDSEVKQLYLLGK</sequence>
<dbReference type="SUPFAM" id="SSF49899">
    <property type="entry name" value="Concanavalin A-like lectins/glucanases"/>
    <property type="match status" value="3"/>
</dbReference>
<keyword evidence="2" id="KW-1015">Disulfide bond</keyword>
<dbReference type="PANTHER" id="PTHR42535:SF2">
    <property type="entry name" value="CHROMOSOME UNDETERMINED SCAFFOLD_146, WHOLE GENOME SHOTGUN SEQUENCE"/>
    <property type="match status" value="1"/>
</dbReference>
<accession>A0A2M8LCI7</accession>
<evidence type="ECO:0000259" key="3">
    <source>
        <dbReference type="SMART" id="SM00560"/>
    </source>
</evidence>
<dbReference type="PANTHER" id="PTHR42535">
    <property type="entry name" value="OOKINETE PROTEIN, PUTATIVE-RELATED"/>
    <property type="match status" value="1"/>
</dbReference>
<feature type="domain" description="LamG-like jellyroll fold" evidence="3">
    <location>
        <begin position="563"/>
        <end position="700"/>
    </location>
</feature>
<name>A0A2M8LCI7_9BACT</name>
<keyword evidence="1" id="KW-0732">Signal</keyword>
<dbReference type="AlphaFoldDB" id="A0A2M8LCI7"/>
<comment type="caution">
    <text evidence="4">The sequence shown here is derived from an EMBL/GenBank/DDBJ whole genome shotgun (WGS) entry which is preliminary data.</text>
</comment>
<evidence type="ECO:0000256" key="2">
    <source>
        <dbReference type="ARBA" id="ARBA00023157"/>
    </source>
</evidence>
<dbReference type="Pfam" id="PF13385">
    <property type="entry name" value="Laminin_G_3"/>
    <property type="match status" value="3"/>
</dbReference>
<feature type="domain" description="LamG-like jellyroll fold" evidence="3">
    <location>
        <begin position="125"/>
        <end position="248"/>
    </location>
</feature>
<evidence type="ECO:0000256" key="1">
    <source>
        <dbReference type="ARBA" id="ARBA00022729"/>
    </source>
</evidence>
<dbReference type="InterPro" id="IPR006558">
    <property type="entry name" value="LamG-like"/>
</dbReference>
<dbReference type="EMBL" id="PFEQ01000009">
    <property type="protein sequence ID" value="PJE74352.1"/>
    <property type="molecule type" value="Genomic_DNA"/>
</dbReference>
<proteinExistence type="predicted"/>
<reference evidence="5" key="1">
    <citation type="submission" date="2017-09" db="EMBL/GenBank/DDBJ databases">
        <title>Depth-based differentiation of microbial function through sediment-hosted aquifers and enrichment of novel symbionts in the deep terrestrial subsurface.</title>
        <authorList>
            <person name="Probst A.J."/>
            <person name="Ladd B."/>
            <person name="Jarett J.K."/>
            <person name="Geller-Mcgrath D.E."/>
            <person name="Sieber C.M.K."/>
            <person name="Emerson J.B."/>
            <person name="Anantharaman K."/>
            <person name="Thomas B.C."/>
            <person name="Malmstrom R."/>
            <person name="Stieglmeier M."/>
            <person name="Klingl A."/>
            <person name="Woyke T."/>
            <person name="Ryan C.M."/>
            <person name="Banfield J.F."/>
        </authorList>
    </citation>
    <scope>NUCLEOTIDE SEQUENCE [LARGE SCALE GENOMIC DNA]</scope>
</reference>
<gene>
    <name evidence="4" type="ORF">COV01_02540</name>
</gene>
<dbReference type="Proteomes" id="UP000228700">
    <property type="component" value="Unassembled WGS sequence"/>
</dbReference>
<evidence type="ECO:0000313" key="4">
    <source>
        <dbReference type="EMBL" id="PJE74352.1"/>
    </source>
</evidence>
<protein>
    <recommendedName>
        <fullName evidence="3">LamG-like jellyroll fold domain-containing protein</fullName>
    </recommendedName>
</protein>